<dbReference type="RefSeq" id="WP_340332160.1">
    <property type="nucleotide sequence ID" value="NZ_JAZHOF010000012.1"/>
</dbReference>
<feature type="domain" description="HTH hxlR-type" evidence="5">
    <location>
        <begin position="205"/>
        <end position="304"/>
    </location>
</feature>
<dbReference type="Proteomes" id="UP001378188">
    <property type="component" value="Unassembled WGS sequence"/>
</dbReference>
<name>A0AAW9S2R2_9HYPH</name>
<dbReference type="AlphaFoldDB" id="A0AAW9S2R2"/>
<keyword evidence="3" id="KW-0804">Transcription</keyword>
<dbReference type="InterPro" id="IPR002577">
    <property type="entry name" value="HTH_HxlR"/>
</dbReference>
<dbReference type="SUPFAM" id="SSF46785">
    <property type="entry name" value="Winged helix' DNA-binding domain"/>
    <property type="match status" value="2"/>
</dbReference>
<evidence type="ECO:0000313" key="7">
    <source>
        <dbReference type="Proteomes" id="UP001378188"/>
    </source>
</evidence>
<reference evidence="6 7" key="1">
    <citation type="submission" date="2024-02" db="EMBL/GenBank/DDBJ databases">
        <title>Genome analysis and characterization of Microbaculum marinisediminis sp. nov., isolated from marine sediment.</title>
        <authorList>
            <person name="Du Z.-J."/>
            <person name="Ye Y.-Q."/>
            <person name="Zhang Z.-R."/>
            <person name="Yuan S.-M."/>
            <person name="Zhang X.-Y."/>
        </authorList>
    </citation>
    <scope>NUCLEOTIDE SEQUENCE [LARGE SCALE GENOMIC DNA]</scope>
    <source>
        <strain evidence="6 7">SDUM1044001</strain>
    </source>
</reference>
<comment type="caution">
    <text evidence="6">The sequence shown here is derived from an EMBL/GenBank/DDBJ whole genome shotgun (WGS) entry which is preliminary data.</text>
</comment>
<feature type="domain" description="HTH hxlR-type" evidence="5">
    <location>
        <begin position="42"/>
        <end position="139"/>
    </location>
</feature>
<keyword evidence="1" id="KW-0805">Transcription regulation</keyword>
<gene>
    <name evidence="6" type="ORF">V3328_23470</name>
</gene>
<organism evidence="6 7">
    <name type="scientific">Microbaculum marinum</name>
    <dbReference type="NCBI Taxonomy" id="1764581"/>
    <lineage>
        <taxon>Bacteria</taxon>
        <taxon>Pseudomonadati</taxon>
        <taxon>Pseudomonadota</taxon>
        <taxon>Alphaproteobacteria</taxon>
        <taxon>Hyphomicrobiales</taxon>
        <taxon>Tepidamorphaceae</taxon>
        <taxon>Microbaculum</taxon>
    </lineage>
</organism>
<evidence type="ECO:0000259" key="5">
    <source>
        <dbReference type="PROSITE" id="PS51118"/>
    </source>
</evidence>
<protein>
    <submittedName>
        <fullName evidence="6">Helix-turn-helix domain-containing protein</fullName>
    </submittedName>
</protein>
<dbReference type="EMBL" id="JAZHOF010000012">
    <property type="protein sequence ID" value="MEJ8574458.1"/>
    <property type="molecule type" value="Genomic_DNA"/>
</dbReference>
<keyword evidence="7" id="KW-1185">Reference proteome</keyword>
<proteinExistence type="predicted"/>
<dbReference type="PROSITE" id="PS51118">
    <property type="entry name" value="HTH_HXLR"/>
    <property type="match status" value="2"/>
</dbReference>
<dbReference type="GO" id="GO:0003677">
    <property type="term" value="F:DNA binding"/>
    <property type="evidence" value="ECO:0007669"/>
    <property type="project" value="UniProtKB-KW"/>
</dbReference>
<dbReference type="InterPro" id="IPR036388">
    <property type="entry name" value="WH-like_DNA-bd_sf"/>
</dbReference>
<dbReference type="PANTHER" id="PTHR33204:SF36">
    <property type="entry name" value="TRANSCRIPTIONAL REGULATORY PROTEIN"/>
    <property type="match status" value="1"/>
</dbReference>
<keyword evidence="2" id="KW-0238">DNA-binding</keyword>
<evidence type="ECO:0000313" key="6">
    <source>
        <dbReference type="EMBL" id="MEJ8574458.1"/>
    </source>
</evidence>
<feature type="region of interest" description="Disordered" evidence="4">
    <location>
        <begin position="1"/>
        <end position="33"/>
    </location>
</feature>
<evidence type="ECO:0000256" key="4">
    <source>
        <dbReference type="SAM" id="MobiDB-lite"/>
    </source>
</evidence>
<feature type="compositionally biased region" description="Basic residues" evidence="4">
    <location>
        <begin position="21"/>
        <end position="30"/>
    </location>
</feature>
<sequence length="358" mass="40784">MPIEKSEMAELQTPSADGQSRRPRAVRKKKAAEPGGHLERNCSVARTMNIFCDSWAFLIMREAFFGVRNFDGFRSALEIPRQTLTSRLRLLVQEGVLKKVLMEGSSKRYEYRLTKKGYDIYPSCMALKRYGDTWLNDDEAKVPLELRHTTCGCVCEPVVACSSCLEPISAATVTYRDGPGAGHEAGRPGRNARRAYSNSRFLVGRPSSVSKTLEIIGDKWSFMVVREAFFGARRYEQMQSRLTIAPNILTDRLAHFVRHDVFVRRQYSSSPPRYEYVLTSKGRDLYAPFIAMFAWGDRWLSQGKPPLILTHKTCGNDFNPVVICPECKQEIDAGSMRYRLNYDPERYHAPTNDHLDDG</sequence>
<dbReference type="InterPro" id="IPR036390">
    <property type="entry name" value="WH_DNA-bd_sf"/>
</dbReference>
<evidence type="ECO:0000256" key="3">
    <source>
        <dbReference type="ARBA" id="ARBA00023163"/>
    </source>
</evidence>
<dbReference type="Pfam" id="PF01638">
    <property type="entry name" value="HxlR"/>
    <property type="match status" value="2"/>
</dbReference>
<dbReference type="PANTHER" id="PTHR33204">
    <property type="entry name" value="TRANSCRIPTIONAL REGULATOR, MARR FAMILY"/>
    <property type="match status" value="1"/>
</dbReference>
<evidence type="ECO:0000256" key="2">
    <source>
        <dbReference type="ARBA" id="ARBA00023125"/>
    </source>
</evidence>
<evidence type="ECO:0000256" key="1">
    <source>
        <dbReference type="ARBA" id="ARBA00023015"/>
    </source>
</evidence>
<dbReference type="Gene3D" id="1.10.10.10">
    <property type="entry name" value="Winged helix-like DNA-binding domain superfamily/Winged helix DNA-binding domain"/>
    <property type="match status" value="2"/>
</dbReference>
<accession>A0AAW9S2R2</accession>